<dbReference type="EMBL" id="JAZHPZ010000002">
    <property type="protein sequence ID" value="MEF2965073.1"/>
    <property type="molecule type" value="Genomic_DNA"/>
</dbReference>
<evidence type="ECO:0000313" key="2">
    <source>
        <dbReference type="EMBL" id="MEF2965073.1"/>
    </source>
</evidence>
<gene>
    <name evidence="2" type="ORF">V3851_04450</name>
</gene>
<keyword evidence="3" id="KW-1185">Reference proteome</keyword>
<reference evidence="2 3" key="1">
    <citation type="submission" date="2024-02" db="EMBL/GenBank/DDBJ databases">
        <title>A nitrogen-fixing paenibacillus bacterium.</title>
        <authorList>
            <person name="Zhang W.L."/>
            <person name="Chen S.F."/>
        </authorList>
    </citation>
    <scope>NUCLEOTIDE SEQUENCE [LARGE SCALE GENOMIC DNA]</scope>
    <source>
        <strain evidence="2 3">M1</strain>
    </source>
</reference>
<proteinExistence type="predicted"/>
<name>A0ABU7VP42_9BACL</name>
<sequence>MANIDDYDMIDKDIEGSMQYGRECFEAEAIMNDESKDWPDRIRAAAELEHVKLTKAEKRKEYQRRTWNKEIKEIFQSFELPLFEKLDEVDGIMAQIFKEASMFNIPASIYRPYVVEQVTDMIDQIAEQRESQRGPILKRSQYRGRGEQNAM</sequence>
<protein>
    <submittedName>
        <fullName evidence="2">Uncharacterized protein</fullName>
    </submittedName>
</protein>
<dbReference type="RefSeq" id="WP_331845315.1">
    <property type="nucleotide sequence ID" value="NZ_JAZHPZ010000002.1"/>
</dbReference>
<dbReference type="Proteomes" id="UP001306950">
    <property type="component" value="Unassembled WGS sequence"/>
</dbReference>
<accession>A0ABU7VP42</accession>
<comment type="caution">
    <text evidence="2">The sequence shown here is derived from an EMBL/GenBank/DDBJ whole genome shotgun (WGS) entry which is preliminary data.</text>
</comment>
<organism evidence="2 3">
    <name type="scientific">Paenibacillus haidiansis</name>
    <dbReference type="NCBI Taxonomy" id="1574488"/>
    <lineage>
        <taxon>Bacteria</taxon>
        <taxon>Bacillati</taxon>
        <taxon>Bacillota</taxon>
        <taxon>Bacilli</taxon>
        <taxon>Bacillales</taxon>
        <taxon>Paenibacillaceae</taxon>
        <taxon>Paenibacillus</taxon>
    </lineage>
</organism>
<evidence type="ECO:0000313" key="3">
    <source>
        <dbReference type="Proteomes" id="UP001306950"/>
    </source>
</evidence>
<evidence type="ECO:0000256" key="1">
    <source>
        <dbReference type="SAM" id="MobiDB-lite"/>
    </source>
</evidence>
<feature type="region of interest" description="Disordered" evidence="1">
    <location>
        <begin position="129"/>
        <end position="151"/>
    </location>
</feature>